<protein>
    <submittedName>
        <fullName evidence="2">M48 family metallopeptidase</fullName>
    </submittedName>
</protein>
<organism evidence="2 3">
    <name type="scientific">Sphingomonas plantiphila</name>
    <dbReference type="NCBI Taxonomy" id="3163295"/>
    <lineage>
        <taxon>Bacteria</taxon>
        <taxon>Pseudomonadati</taxon>
        <taxon>Pseudomonadota</taxon>
        <taxon>Alphaproteobacteria</taxon>
        <taxon>Sphingomonadales</taxon>
        <taxon>Sphingomonadaceae</taxon>
        <taxon>Sphingomonas</taxon>
    </lineage>
</organism>
<evidence type="ECO:0000259" key="1">
    <source>
        <dbReference type="Pfam" id="PF17820"/>
    </source>
</evidence>
<name>A0ABW8YKR6_9SPHN</name>
<accession>A0ABW8YKR6</accession>
<evidence type="ECO:0000313" key="3">
    <source>
        <dbReference type="Proteomes" id="UP001629244"/>
    </source>
</evidence>
<dbReference type="Proteomes" id="UP001629244">
    <property type="component" value="Unassembled WGS sequence"/>
</dbReference>
<dbReference type="InterPro" id="IPR041489">
    <property type="entry name" value="PDZ_6"/>
</dbReference>
<dbReference type="Pfam" id="PF17820">
    <property type="entry name" value="PDZ_6"/>
    <property type="match status" value="1"/>
</dbReference>
<comment type="caution">
    <text evidence="2">The sequence shown here is derived from an EMBL/GenBank/DDBJ whole genome shotgun (WGS) entry which is preliminary data.</text>
</comment>
<dbReference type="InterPro" id="IPR036034">
    <property type="entry name" value="PDZ_sf"/>
</dbReference>
<dbReference type="CDD" id="cd07342">
    <property type="entry name" value="M48C_Oma1_like"/>
    <property type="match status" value="1"/>
</dbReference>
<dbReference type="EMBL" id="JBELQC010000001">
    <property type="protein sequence ID" value="MFL9839840.1"/>
    <property type="molecule type" value="Genomic_DNA"/>
</dbReference>
<reference evidence="2 3" key="1">
    <citation type="submission" date="2024-06" db="EMBL/GenBank/DDBJ databases">
        <authorList>
            <person name="Kaempfer P."/>
            <person name="Viver T."/>
        </authorList>
    </citation>
    <scope>NUCLEOTIDE SEQUENCE [LARGE SCALE GENOMIC DNA]</scope>
    <source>
        <strain evidence="2 3">ST-64</strain>
    </source>
</reference>
<dbReference type="SUPFAM" id="SSF50156">
    <property type="entry name" value="PDZ domain-like"/>
    <property type="match status" value="1"/>
</dbReference>
<dbReference type="RefSeq" id="WP_408076804.1">
    <property type="nucleotide sequence ID" value="NZ_JBELQC010000001.1"/>
</dbReference>
<dbReference type="Gene3D" id="2.30.42.10">
    <property type="match status" value="1"/>
</dbReference>
<keyword evidence="3" id="KW-1185">Reference proteome</keyword>
<proteinExistence type="predicted"/>
<sequence length="343" mass="36472">MLARIRLILSLAFAWIVVIVPAPARAQGLDPTMLEAIRAADMTLAVTGFRLSTANAALCDRLEPGHGMQFHTLAQYAPATRGLVAAHFALTGALAVEGVVPGGPADRAGIRANDVVVDMGGVRPTATLPGSASTHVLAAFAASVAALPPRKPIRVELLRGGEPVTLILQPIPACRTRYELRLDAGADARANGDLVQISSGYYDRFGDELVAAAVAHELAHNILRHRERLSAAGADFGLASGIGRNVGLFRQTELQADILSVHLLARAGYPADLASRFWRHPSAQAMSGVFQSRSHPHWKDRLRVMRAEEAKIAAAGATPPPAPFVAERDVPLTGVWKPLIPKR</sequence>
<gene>
    <name evidence="2" type="ORF">ABS767_02590</name>
</gene>
<feature type="domain" description="PDZ" evidence="1">
    <location>
        <begin position="96"/>
        <end position="123"/>
    </location>
</feature>
<evidence type="ECO:0000313" key="2">
    <source>
        <dbReference type="EMBL" id="MFL9839840.1"/>
    </source>
</evidence>